<feature type="transmembrane region" description="Helical" evidence="10">
    <location>
        <begin position="174"/>
        <end position="194"/>
    </location>
</feature>
<dbReference type="InterPro" id="IPR003567">
    <property type="entry name" value="Cyt_c_biogenesis"/>
</dbReference>
<dbReference type="Pfam" id="PF16327">
    <property type="entry name" value="CcmF_C"/>
    <property type="match status" value="1"/>
</dbReference>
<keyword evidence="7 10" id="KW-1133">Transmembrane helix</keyword>
<dbReference type="GO" id="GO:0005886">
    <property type="term" value="C:plasma membrane"/>
    <property type="evidence" value="ECO:0007669"/>
    <property type="project" value="UniProtKB-SubCell"/>
</dbReference>
<evidence type="ECO:0000256" key="9">
    <source>
        <dbReference type="ARBA" id="ARBA00037230"/>
    </source>
</evidence>
<protein>
    <submittedName>
        <fullName evidence="14">Cytochrome C</fullName>
    </submittedName>
    <submittedName>
        <fullName evidence="13">Heme lyase NrfEFG subunit NrfE</fullName>
    </submittedName>
</protein>
<evidence type="ECO:0000256" key="5">
    <source>
        <dbReference type="ARBA" id="ARBA00022692"/>
    </source>
</evidence>
<dbReference type="RefSeq" id="WP_005494738.1">
    <property type="nucleotide sequence ID" value="NZ_CP023248.2"/>
</dbReference>
<dbReference type="Pfam" id="PF01578">
    <property type="entry name" value="Cytochrom_C_asm"/>
    <property type="match status" value="1"/>
</dbReference>
<dbReference type="GO" id="GO:0017004">
    <property type="term" value="P:cytochrome complex assembly"/>
    <property type="evidence" value="ECO:0007669"/>
    <property type="project" value="UniProtKB-KW"/>
</dbReference>
<evidence type="ECO:0000313" key="14">
    <source>
        <dbReference type="EMBL" id="OQJ95077.1"/>
    </source>
</evidence>
<comment type="subcellular location">
    <subcellularLocation>
        <location evidence="1">Cell inner membrane</location>
        <topology evidence="1">Multi-pass membrane protein</topology>
    </subcellularLocation>
</comment>
<keyword evidence="8 10" id="KW-0472">Membrane</keyword>
<dbReference type="AlphaFoldDB" id="A0A249W562"/>
<comment type="similarity">
    <text evidence="2">Belongs to the CcmF/CycK/Ccl1/NrfE/CcsA family.</text>
</comment>
<feature type="domain" description="Cytochrome c-type biogenesis protein CcmF C-terminal" evidence="12">
    <location>
        <begin position="314"/>
        <end position="620"/>
    </location>
</feature>
<dbReference type="EMBL" id="LHQV01000033">
    <property type="protein sequence ID" value="OQJ95077.1"/>
    <property type="molecule type" value="Genomic_DNA"/>
</dbReference>
<keyword evidence="6" id="KW-0201">Cytochrome c-type biogenesis</keyword>
<gene>
    <name evidence="14" type="ORF">AKG60_26995</name>
    <name evidence="13" type="ORF">YA91_14685</name>
</gene>
<feature type="transmembrane region" description="Helical" evidence="10">
    <location>
        <begin position="311"/>
        <end position="330"/>
    </location>
</feature>
<evidence type="ECO:0000259" key="11">
    <source>
        <dbReference type="Pfam" id="PF01578"/>
    </source>
</evidence>
<dbReference type="EMBL" id="CP023248">
    <property type="protein sequence ID" value="ASZ51729.1"/>
    <property type="molecule type" value="Genomic_DNA"/>
</dbReference>
<proteinExistence type="inferred from homology"/>
<evidence type="ECO:0000259" key="12">
    <source>
        <dbReference type="Pfam" id="PF16327"/>
    </source>
</evidence>
<accession>A0A249W562</accession>
<keyword evidence="5 10" id="KW-0812">Transmembrane</keyword>
<dbReference type="NCBIfam" id="NF007691">
    <property type="entry name" value="PRK10369.1"/>
    <property type="match status" value="1"/>
</dbReference>
<feature type="transmembrane region" description="Helical" evidence="10">
    <location>
        <begin position="424"/>
        <end position="441"/>
    </location>
</feature>
<feature type="transmembrane region" description="Helical" evidence="10">
    <location>
        <begin position="86"/>
        <end position="112"/>
    </location>
</feature>
<dbReference type="InterPro" id="IPR032523">
    <property type="entry name" value="CcmF_C"/>
</dbReference>
<feature type="transmembrane region" description="Helical" evidence="10">
    <location>
        <begin position="119"/>
        <end position="140"/>
    </location>
</feature>
<dbReference type="Proteomes" id="UP000191946">
    <property type="component" value="Unassembled WGS sequence"/>
</dbReference>
<keyword evidence="13" id="KW-0456">Lyase</keyword>
<dbReference type="PRINTS" id="PR01410">
    <property type="entry name" value="CCBIOGENESIS"/>
</dbReference>
<dbReference type="InterPro" id="IPR003568">
    <property type="entry name" value="Cyt_c_biogenesis_CcmF"/>
</dbReference>
<feature type="transmembrane region" description="Helical" evidence="10">
    <location>
        <begin position="602"/>
        <end position="621"/>
    </location>
</feature>
<evidence type="ECO:0000256" key="10">
    <source>
        <dbReference type="SAM" id="Phobius"/>
    </source>
</evidence>
<dbReference type="PANTHER" id="PTHR43653:SF1">
    <property type="entry name" value="CYTOCHROME C-TYPE BIOGENESIS PROTEIN CCMF"/>
    <property type="match status" value="1"/>
</dbReference>
<evidence type="ECO:0000256" key="2">
    <source>
        <dbReference type="ARBA" id="ARBA00009186"/>
    </source>
</evidence>
<feature type="transmembrane region" description="Helical" evidence="10">
    <location>
        <begin position="6"/>
        <end position="26"/>
    </location>
</feature>
<dbReference type="GO" id="GO:0016829">
    <property type="term" value="F:lyase activity"/>
    <property type="evidence" value="ECO:0007669"/>
    <property type="project" value="UniProtKB-KW"/>
</dbReference>
<comment type="function">
    <text evidence="9">Required for the biogenesis of c-type cytochromes. Possible subunit of a heme lyase.</text>
</comment>
<dbReference type="PRINTS" id="PR01411">
    <property type="entry name" value="CCMFBIOGNSIS"/>
</dbReference>
<feature type="transmembrane region" description="Helical" evidence="10">
    <location>
        <begin position="447"/>
        <end position="468"/>
    </location>
</feature>
<feature type="transmembrane region" description="Helical" evidence="10">
    <location>
        <begin position="271"/>
        <end position="291"/>
    </location>
</feature>
<evidence type="ECO:0000256" key="6">
    <source>
        <dbReference type="ARBA" id="ARBA00022748"/>
    </source>
</evidence>
<evidence type="ECO:0000313" key="13">
    <source>
        <dbReference type="EMBL" id="ASZ51729.1"/>
    </source>
</evidence>
<feature type="transmembrane region" description="Helical" evidence="10">
    <location>
        <begin position="248"/>
        <end position="264"/>
    </location>
</feature>
<evidence type="ECO:0000256" key="7">
    <source>
        <dbReference type="ARBA" id="ARBA00022989"/>
    </source>
</evidence>
<evidence type="ECO:0000256" key="4">
    <source>
        <dbReference type="ARBA" id="ARBA00022519"/>
    </source>
</evidence>
<evidence type="ECO:0000256" key="3">
    <source>
        <dbReference type="ARBA" id="ARBA00022475"/>
    </source>
</evidence>
<feature type="transmembrane region" description="Helical" evidence="10">
    <location>
        <begin position="393"/>
        <end position="412"/>
    </location>
</feature>
<dbReference type="GO" id="GO:0015232">
    <property type="term" value="F:heme transmembrane transporter activity"/>
    <property type="evidence" value="ECO:0007669"/>
    <property type="project" value="InterPro"/>
</dbReference>
<feature type="transmembrane region" description="Helical" evidence="10">
    <location>
        <begin position="46"/>
        <end position="66"/>
    </location>
</feature>
<evidence type="ECO:0000256" key="8">
    <source>
        <dbReference type="ARBA" id="ARBA00023136"/>
    </source>
</evidence>
<dbReference type="InterPro" id="IPR002541">
    <property type="entry name" value="Cyt_c_assembly"/>
</dbReference>
<keyword evidence="3" id="KW-1003">Cell membrane</keyword>
<evidence type="ECO:0000313" key="15">
    <source>
        <dbReference type="Proteomes" id="UP000191946"/>
    </source>
</evidence>
<keyword evidence="15" id="KW-1185">Reference proteome</keyword>
<feature type="domain" description="Cytochrome c assembly protein" evidence="11">
    <location>
        <begin position="89"/>
        <end position="294"/>
    </location>
</feature>
<name>A0A249W562_VIBPH</name>
<feature type="transmembrane region" description="Helical" evidence="10">
    <location>
        <begin position="475"/>
        <end position="495"/>
    </location>
</feature>
<feature type="transmembrane region" description="Helical" evidence="10">
    <location>
        <begin position="209"/>
        <end position="228"/>
    </location>
</feature>
<organism evidence="13">
    <name type="scientific">Vibrio parahaemolyticus</name>
    <dbReference type="NCBI Taxonomy" id="670"/>
    <lineage>
        <taxon>Bacteria</taxon>
        <taxon>Pseudomonadati</taxon>
        <taxon>Pseudomonadota</taxon>
        <taxon>Gammaproteobacteria</taxon>
        <taxon>Vibrionales</taxon>
        <taxon>Vibrionaceae</taxon>
        <taxon>Vibrio</taxon>
    </lineage>
</organism>
<dbReference type="PANTHER" id="PTHR43653">
    <property type="entry name" value="CYTOCHROME C ASSEMBLY PROTEIN-RELATED"/>
    <property type="match status" value="1"/>
</dbReference>
<reference evidence="14 15" key="1">
    <citation type="submission" date="2015-08" db="EMBL/GenBank/DDBJ databases">
        <title>Draft Genome Sequences of Vibrio parahaemolyticus Strains.</title>
        <authorList>
            <person name="Gonzalez-Escalona N."/>
            <person name="DePaola A."/>
        </authorList>
    </citation>
    <scope>NUCLEOTIDE SEQUENCE [LARGE SCALE GENOMIC DNA]</scope>
    <source>
        <strain evidence="14 15">CFSAN001621</strain>
    </source>
</reference>
<feature type="transmembrane region" description="Helical" evidence="10">
    <location>
        <begin position="350"/>
        <end position="373"/>
    </location>
</feature>
<sequence>MEAELGFFLLIFVAMGASCSAVLHWYRRAAAKPIMLEHQLATSHLISLASVVCLLLLIVCFIQDNFALEYVVTHSNSQLPTAYKVAAAWGGHQGSMLFWVVTLSLWASYIALSSPISQCYTADCLGIMNVLIAVFAWFTLTTSNPFEFAKTLAVEGRDLNPMLQDIGLIIHPPLLYLGYVGYSAILAFALAALLSKRPVNEWYGCTRKAAYFAWGTLTVGILVGSWWAYNELGWGGWWFWDPVENASLLPWLTGTALLHSGVLAKKNQGALWSTYALAFATFSLSILGTFIVRSGVLTSVHAFAVDPTKGLALLAVLSALVLMTFGVLIVRGDAIKPFRLRSLNSRSYMVYVSIGLLVISTAIVFLGTFYPMIYQLLGLGNISVGAPYFNSLIFPLSIFALLALAMTPILRWTKGVCANWKRQFAFASTIALGVVAVFILSVDTVRIGTITSVFLAAWVITTHTMLWLNAENKGPLIKMVLAHVGFSLAVVGAVFNSEYSFQYNLRVEPGVSHQRANIGIDYQGMDWVIGPNYTAEQARIILRLDDQTRYVLQPEKRHYPVRVMNMTEPAILSLWHGDYYLTLGDKVGTNAYAIKVQYRAGIWWIWSGGLIAVFGALTTVYRKRKRAVNVTENYA</sequence>
<keyword evidence="4" id="KW-0997">Cell inner membrane</keyword>
<reference evidence="13" key="2">
    <citation type="submission" date="2017-09" db="EMBL/GenBank/DDBJ databases">
        <authorList>
            <person name="Ehlers B."/>
            <person name="Leendertz F.H."/>
        </authorList>
    </citation>
    <scope>NUCLEOTIDE SEQUENCE</scope>
    <source>
        <strain evidence="13">MAVP-26</strain>
    </source>
</reference>
<dbReference type="GO" id="GO:0020037">
    <property type="term" value="F:heme binding"/>
    <property type="evidence" value="ECO:0007669"/>
    <property type="project" value="InterPro"/>
</dbReference>
<evidence type="ECO:0000256" key="1">
    <source>
        <dbReference type="ARBA" id="ARBA00004429"/>
    </source>
</evidence>